<dbReference type="Proteomes" id="UP001229651">
    <property type="component" value="Unassembled WGS sequence"/>
</dbReference>
<evidence type="ECO:0000313" key="3">
    <source>
        <dbReference type="Proteomes" id="UP001229651"/>
    </source>
</evidence>
<protein>
    <submittedName>
        <fullName evidence="2">Uncharacterized protein</fullName>
    </submittedName>
</protein>
<proteinExistence type="predicted"/>
<name>A0ABU0EMU6_9PSEU</name>
<keyword evidence="1" id="KW-0472">Membrane</keyword>
<accession>A0ABU0EMU6</accession>
<feature type="transmembrane region" description="Helical" evidence="1">
    <location>
        <begin position="28"/>
        <end position="46"/>
    </location>
</feature>
<evidence type="ECO:0000313" key="2">
    <source>
        <dbReference type="EMBL" id="MDQ0376601.1"/>
    </source>
</evidence>
<keyword evidence="1" id="KW-1133">Transmembrane helix</keyword>
<gene>
    <name evidence="2" type="ORF">FB470_000595</name>
</gene>
<dbReference type="EMBL" id="JAUSUT010000001">
    <property type="protein sequence ID" value="MDQ0376601.1"/>
    <property type="molecule type" value="Genomic_DNA"/>
</dbReference>
<keyword evidence="3" id="KW-1185">Reference proteome</keyword>
<comment type="caution">
    <text evidence="2">The sequence shown here is derived from an EMBL/GenBank/DDBJ whole genome shotgun (WGS) entry which is preliminary data.</text>
</comment>
<organism evidence="2 3">
    <name type="scientific">Amycolatopsis thermophila</name>
    <dbReference type="NCBI Taxonomy" id="206084"/>
    <lineage>
        <taxon>Bacteria</taxon>
        <taxon>Bacillati</taxon>
        <taxon>Actinomycetota</taxon>
        <taxon>Actinomycetes</taxon>
        <taxon>Pseudonocardiales</taxon>
        <taxon>Pseudonocardiaceae</taxon>
        <taxon>Amycolatopsis</taxon>
    </lineage>
</organism>
<reference evidence="2 3" key="1">
    <citation type="submission" date="2023-07" db="EMBL/GenBank/DDBJ databases">
        <title>Sequencing the genomes of 1000 actinobacteria strains.</title>
        <authorList>
            <person name="Klenk H.-P."/>
        </authorList>
    </citation>
    <scope>NUCLEOTIDE SEQUENCE [LARGE SCALE GENOMIC DNA]</scope>
    <source>
        <strain evidence="2 3">DSM 45805</strain>
    </source>
</reference>
<dbReference type="RefSeq" id="WP_306988525.1">
    <property type="nucleotide sequence ID" value="NZ_JAUSUT010000001.1"/>
</dbReference>
<sequence length="52" mass="5604">MEVAVDFDGVIHAYASAPASADVVRARLLGIAVALLGGLELLQWAARKRRER</sequence>
<keyword evidence="1" id="KW-0812">Transmembrane</keyword>
<evidence type="ECO:0000256" key="1">
    <source>
        <dbReference type="SAM" id="Phobius"/>
    </source>
</evidence>